<sequence>MPFERLWRASILGDYIIMDTMPHLAAPSSGVLFSNAIARFSGIEAEILLGGEAAPFTVMAMTVQQEQGAPAHISFEEDKVFCVSEGRLLFLIDEQKVEVRAGDRLFVAKGATHGFSALGGVARMMLVSTPARHDRFFQAMDALPVPHDLKDVQAVCERFGQAIVGPVVAV</sequence>
<organism evidence="2 3">
    <name type="scientific">Sphingomonas panacis</name>
    <dbReference type="NCBI Taxonomy" id="1560345"/>
    <lineage>
        <taxon>Bacteria</taxon>
        <taxon>Pseudomonadati</taxon>
        <taxon>Pseudomonadota</taxon>
        <taxon>Alphaproteobacteria</taxon>
        <taxon>Sphingomonadales</taxon>
        <taxon>Sphingomonadaceae</taxon>
        <taxon>Sphingomonas</taxon>
    </lineage>
</organism>
<dbReference type="OrthoDB" id="122936at2"/>
<dbReference type="Pfam" id="PF07883">
    <property type="entry name" value="Cupin_2"/>
    <property type="match status" value="1"/>
</dbReference>
<gene>
    <name evidence="2" type="ORF">AWL63_20430</name>
</gene>
<dbReference type="AlphaFoldDB" id="A0A1B3ZEV9"/>
<dbReference type="EMBL" id="CP014168">
    <property type="protein sequence ID" value="AOH85969.1"/>
    <property type="molecule type" value="Genomic_DNA"/>
</dbReference>
<dbReference type="Gene3D" id="2.60.120.10">
    <property type="entry name" value="Jelly Rolls"/>
    <property type="match status" value="1"/>
</dbReference>
<dbReference type="STRING" id="1560345.AWL63_20430"/>
<feature type="domain" description="Cupin type-2" evidence="1">
    <location>
        <begin position="61"/>
        <end position="125"/>
    </location>
</feature>
<keyword evidence="3" id="KW-1185">Reference proteome</keyword>
<dbReference type="SUPFAM" id="SSF51182">
    <property type="entry name" value="RmlC-like cupins"/>
    <property type="match status" value="1"/>
</dbReference>
<dbReference type="InterPro" id="IPR011051">
    <property type="entry name" value="RmlC_Cupin_sf"/>
</dbReference>
<evidence type="ECO:0000259" key="1">
    <source>
        <dbReference type="Pfam" id="PF07883"/>
    </source>
</evidence>
<protein>
    <recommendedName>
        <fullName evidence="1">Cupin type-2 domain-containing protein</fullName>
    </recommendedName>
</protein>
<dbReference type="KEGG" id="span:AWL63_20430"/>
<proteinExistence type="predicted"/>
<accession>A0A1B3ZEV9</accession>
<dbReference type="InterPro" id="IPR014710">
    <property type="entry name" value="RmlC-like_jellyroll"/>
</dbReference>
<evidence type="ECO:0000313" key="3">
    <source>
        <dbReference type="Proteomes" id="UP000094256"/>
    </source>
</evidence>
<evidence type="ECO:0000313" key="2">
    <source>
        <dbReference type="EMBL" id="AOH85969.1"/>
    </source>
</evidence>
<reference evidence="2 3" key="1">
    <citation type="submission" date="2016-01" db="EMBL/GenBank/DDBJ databases">
        <title>Complete genome and mega plasmid sequence of Sphingomonas panacis DCY99 elicits systemic resistance in rice to Xanthomonas oryzae.</title>
        <authorList>
            <person name="Kim Y.J."/>
            <person name="Yang D.C."/>
            <person name="Sing P."/>
        </authorList>
    </citation>
    <scope>NUCLEOTIDE SEQUENCE [LARGE SCALE GENOMIC DNA]</scope>
    <source>
        <strain evidence="2 3">DCY99</strain>
    </source>
</reference>
<name>A0A1B3ZEV9_9SPHN</name>
<dbReference type="InterPro" id="IPR013096">
    <property type="entry name" value="Cupin_2"/>
</dbReference>
<dbReference type="Proteomes" id="UP000094256">
    <property type="component" value="Chromosome"/>
</dbReference>